<evidence type="ECO:0000259" key="5">
    <source>
        <dbReference type="PROSITE" id="PS51635"/>
    </source>
</evidence>
<evidence type="ECO:0000313" key="6">
    <source>
        <dbReference type="EMBL" id="MFD1873629.1"/>
    </source>
</evidence>
<gene>
    <name evidence="6" type="ORF">ACFSDX_14375</name>
</gene>
<evidence type="ECO:0000313" key="7">
    <source>
        <dbReference type="Proteomes" id="UP001597197"/>
    </source>
</evidence>
<feature type="domain" description="PNPLA" evidence="5">
    <location>
        <begin position="29"/>
        <end position="225"/>
    </location>
</feature>
<feature type="short sequence motif" description="DGA/G" evidence="4">
    <location>
        <begin position="212"/>
        <end position="214"/>
    </location>
</feature>
<protein>
    <submittedName>
        <fullName evidence="6">Patatin-like phospholipase family protein</fullName>
    </submittedName>
</protein>
<feature type="short sequence motif" description="GXGXXG" evidence="4">
    <location>
        <begin position="33"/>
        <end position="38"/>
    </location>
</feature>
<dbReference type="InterPro" id="IPR002641">
    <property type="entry name" value="PNPLA_dom"/>
</dbReference>
<evidence type="ECO:0000256" key="3">
    <source>
        <dbReference type="ARBA" id="ARBA00023098"/>
    </source>
</evidence>
<sequence>MLKLIRFITLVFILILHGAPQLRAQRVGLVLSGGGAKGLAHIGVLKQLEANGIPIDYIIGTSMGAVVGAMYSAGYSPREIEQIVLSPEFQYWVSGKQLQDKTFNYLTAEPDPSALRLGVALDSALRARVVPNLVNDLNLNLALAKLLAPAGATSGYDFDRLFVPYRCLAAEIFTRTQVVQKSGNLADAVRNSMAVPLAFRPIRNPDGRYLFDGGIYNNFPTDVMRREFQPDIIIGVNVGDVSFKKYPFQQDDKLLTNALVFLGANVADTTSVGKNGIFIQPALEDIGSTEFDRVRTLIGRGDTATQRKLALIRQRIGRRVDTVELQRRRLAFQQAAPAPRFVQVRVQGLRPDQNSYAEKFFRRQGSRYSLDDLEEGYYRLAADDYFRNIYPRIRYDPAQQGYVFSVDAQQNNNVAAEVGFALSTRPIDNLYFGIEFKYLRSLLYSVGANVSLGRFYNGAQGNFRVNVPGRVPFFVQPQITYNQWDYQNTGGLLGRDALSTPVRQQDTKVGGQIGISPRYRARVVLDLGAFYNVDNYSNTTDVSSTDVLARTSLRGGTAAIRFARNSLNRKQYAVAGRRYVVTLRGVTGTESFTPGTASLLQTEASRRHDWLQLRATYERYVSLRGEKQAWGYFGELMASSQGRFLNYRSSLTNAPVFAPLVDSRTLFLDNYRSAHYAAAGLRYNQPVFGSLEWRSELYAHVNFNQLTEVNQLAELRRGFSRPHLTGSTGLLFTTPVGPLAVHAVYYDDPNHRFAVYGHLGYILFRSRSLE</sequence>
<dbReference type="Pfam" id="PF01734">
    <property type="entry name" value="Patatin"/>
    <property type="match status" value="1"/>
</dbReference>
<dbReference type="PANTHER" id="PTHR14226:SF29">
    <property type="entry name" value="NEUROPATHY TARGET ESTERASE SWS"/>
    <property type="match status" value="1"/>
</dbReference>
<feature type="active site" description="Proton acceptor" evidence="4">
    <location>
        <position position="212"/>
    </location>
</feature>
<dbReference type="Gene3D" id="3.40.1090.10">
    <property type="entry name" value="Cytosolic phospholipase A2 catalytic domain"/>
    <property type="match status" value="2"/>
</dbReference>
<evidence type="ECO:0000256" key="1">
    <source>
        <dbReference type="ARBA" id="ARBA00022801"/>
    </source>
</evidence>
<feature type="active site" description="Nucleophile" evidence="4">
    <location>
        <position position="62"/>
    </location>
</feature>
<accession>A0ABW4QVL7</accession>
<dbReference type="InterPro" id="IPR050301">
    <property type="entry name" value="NTE"/>
</dbReference>
<dbReference type="InterPro" id="IPR016035">
    <property type="entry name" value="Acyl_Trfase/lysoPLipase"/>
</dbReference>
<keyword evidence="7" id="KW-1185">Reference proteome</keyword>
<dbReference type="Proteomes" id="UP001597197">
    <property type="component" value="Unassembled WGS sequence"/>
</dbReference>
<dbReference type="RefSeq" id="WP_382314684.1">
    <property type="nucleotide sequence ID" value="NZ_JBHUFD010000005.1"/>
</dbReference>
<name>A0ABW4QVL7_9BACT</name>
<dbReference type="EMBL" id="JBHUFD010000005">
    <property type="protein sequence ID" value="MFD1873629.1"/>
    <property type="molecule type" value="Genomic_DNA"/>
</dbReference>
<keyword evidence="1 4" id="KW-0378">Hydrolase</keyword>
<proteinExistence type="predicted"/>
<keyword evidence="3 4" id="KW-0443">Lipid metabolism</keyword>
<feature type="short sequence motif" description="GXSXG" evidence="4">
    <location>
        <begin position="60"/>
        <end position="64"/>
    </location>
</feature>
<dbReference type="PROSITE" id="PS51635">
    <property type="entry name" value="PNPLA"/>
    <property type="match status" value="1"/>
</dbReference>
<keyword evidence="2 4" id="KW-0442">Lipid degradation</keyword>
<evidence type="ECO:0000256" key="2">
    <source>
        <dbReference type="ARBA" id="ARBA00022963"/>
    </source>
</evidence>
<dbReference type="CDD" id="cd07205">
    <property type="entry name" value="Pat_PNPLA6_PNPLA7_NTE1_like"/>
    <property type="match status" value="1"/>
</dbReference>
<organism evidence="6 7">
    <name type="scientific">Hymenobacter bucti</name>
    <dbReference type="NCBI Taxonomy" id="1844114"/>
    <lineage>
        <taxon>Bacteria</taxon>
        <taxon>Pseudomonadati</taxon>
        <taxon>Bacteroidota</taxon>
        <taxon>Cytophagia</taxon>
        <taxon>Cytophagales</taxon>
        <taxon>Hymenobacteraceae</taxon>
        <taxon>Hymenobacter</taxon>
    </lineage>
</organism>
<comment type="caution">
    <text evidence="6">The sequence shown here is derived from an EMBL/GenBank/DDBJ whole genome shotgun (WGS) entry which is preliminary data.</text>
</comment>
<reference evidence="7" key="1">
    <citation type="journal article" date="2019" name="Int. J. Syst. Evol. Microbiol.">
        <title>The Global Catalogue of Microorganisms (GCM) 10K type strain sequencing project: providing services to taxonomists for standard genome sequencing and annotation.</title>
        <authorList>
            <consortium name="The Broad Institute Genomics Platform"/>
            <consortium name="The Broad Institute Genome Sequencing Center for Infectious Disease"/>
            <person name="Wu L."/>
            <person name="Ma J."/>
        </authorList>
    </citation>
    <scope>NUCLEOTIDE SEQUENCE [LARGE SCALE GENOMIC DNA]</scope>
    <source>
        <strain evidence="7">CGMCC 1.15795</strain>
    </source>
</reference>
<dbReference type="PANTHER" id="PTHR14226">
    <property type="entry name" value="NEUROPATHY TARGET ESTERASE/SWISS CHEESE D.MELANOGASTER"/>
    <property type="match status" value="1"/>
</dbReference>
<dbReference type="SUPFAM" id="SSF52151">
    <property type="entry name" value="FabD/lysophospholipase-like"/>
    <property type="match status" value="1"/>
</dbReference>
<evidence type="ECO:0000256" key="4">
    <source>
        <dbReference type="PROSITE-ProRule" id="PRU01161"/>
    </source>
</evidence>